<dbReference type="Proteomes" id="UP000824025">
    <property type="component" value="Unassembled WGS sequence"/>
</dbReference>
<evidence type="ECO:0000256" key="6">
    <source>
        <dbReference type="ARBA" id="ARBA00023136"/>
    </source>
</evidence>
<feature type="transmembrane region" description="Helical" evidence="7">
    <location>
        <begin position="126"/>
        <end position="147"/>
    </location>
</feature>
<keyword evidence="4 7" id="KW-0812">Transmembrane</keyword>
<dbReference type="PANTHER" id="PTHR30151:SF0">
    <property type="entry name" value="ABC TRANSPORTER PERMEASE PROTEIN MJ0413-RELATED"/>
    <property type="match status" value="1"/>
</dbReference>
<evidence type="ECO:0000256" key="4">
    <source>
        <dbReference type="ARBA" id="ARBA00022692"/>
    </source>
</evidence>
<gene>
    <name evidence="9" type="ORF">H9726_01035</name>
</gene>
<accession>A0A9D2D5K2</accession>
<dbReference type="CDD" id="cd06261">
    <property type="entry name" value="TM_PBP2"/>
    <property type="match status" value="1"/>
</dbReference>
<evidence type="ECO:0000313" key="10">
    <source>
        <dbReference type="Proteomes" id="UP000824025"/>
    </source>
</evidence>
<evidence type="ECO:0000313" key="9">
    <source>
        <dbReference type="EMBL" id="HIZ09047.1"/>
    </source>
</evidence>
<dbReference type="PROSITE" id="PS50928">
    <property type="entry name" value="ABC_TM1"/>
    <property type="match status" value="1"/>
</dbReference>
<dbReference type="InterPro" id="IPR035906">
    <property type="entry name" value="MetI-like_sf"/>
</dbReference>
<evidence type="ECO:0000256" key="1">
    <source>
        <dbReference type="ARBA" id="ARBA00004651"/>
    </source>
</evidence>
<evidence type="ECO:0000256" key="2">
    <source>
        <dbReference type="ARBA" id="ARBA00022448"/>
    </source>
</evidence>
<feature type="transmembrane region" description="Helical" evidence="7">
    <location>
        <begin position="97"/>
        <end position="120"/>
    </location>
</feature>
<keyword evidence="6 7" id="KW-0472">Membrane</keyword>
<evidence type="ECO:0000256" key="7">
    <source>
        <dbReference type="RuleBase" id="RU363032"/>
    </source>
</evidence>
<reference evidence="9" key="2">
    <citation type="submission" date="2021-04" db="EMBL/GenBank/DDBJ databases">
        <authorList>
            <person name="Gilroy R."/>
        </authorList>
    </citation>
    <scope>NUCLEOTIDE SEQUENCE</scope>
    <source>
        <strain evidence="9">CHK192-19661</strain>
    </source>
</reference>
<dbReference type="Pfam" id="PF00528">
    <property type="entry name" value="BPD_transp_1"/>
    <property type="match status" value="1"/>
</dbReference>
<dbReference type="EMBL" id="DXCF01000004">
    <property type="protein sequence ID" value="HIZ09047.1"/>
    <property type="molecule type" value="Genomic_DNA"/>
</dbReference>
<feature type="transmembrane region" description="Helical" evidence="7">
    <location>
        <begin position="225"/>
        <end position="247"/>
    </location>
</feature>
<evidence type="ECO:0000256" key="5">
    <source>
        <dbReference type="ARBA" id="ARBA00022989"/>
    </source>
</evidence>
<evidence type="ECO:0000259" key="8">
    <source>
        <dbReference type="PROSITE" id="PS50928"/>
    </source>
</evidence>
<dbReference type="GO" id="GO:0005886">
    <property type="term" value="C:plasma membrane"/>
    <property type="evidence" value="ECO:0007669"/>
    <property type="project" value="UniProtKB-SubCell"/>
</dbReference>
<dbReference type="InterPro" id="IPR000515">
    <property type="entry name" value="MetI-like"/>
</dbReference>
<feature type="transmembrane region" description="Helical" evidence="7">
    <location>
        <begin position="73"/>
        <end position="90"/>
    </location>
</feature>
<organism evidence="9 10">
    <name type="scientific">Candidatus Borkfalkia avicola</name>
    <dbReference type="NCBI Taxonomy" id="2838503"/>
    <lineage>
        <taxon>Bacteria</taxon>
        <taxon>Bacillati</taxon>
        <taxon>Bacillota</taxon>
        <taxon>Clostridia</taxon>
        <taxon>Christensenellales</taxon>
        <taxon>Christensenellaceae</taxon>
        <taxon>Candidatus Borkfalkia</taxon>
    </lineage>
</organism>
<feature type="transmembrane region" description="Helical" evidence="7">
    <location>
        <begin position="12"/>
        <end position="34"/>
    </location>
</feature>
<feature type="transmembrane region" description="Helical" evidence="7">
    <location>
        <begin position="191"/>
        <end position="213"/>
    </location>
</feature>
<dbReference type="SUPFAM" id="SSF161098">
    <property type="entry name" value="MetI-like"/>
    <property type="match status" value="1"/>
</dbReference>
<sequence length="264" mass="29409">MYGKRAAGRKLNILFSVAAVLVMWGVWLIAHAAVRNEYIIPSFADTMRSMGESLSDSYFWTSYGYTMLRAAEGWAIAFVCAVLFSALAAVSDACRRFFDPFVSVFRTVPTMAITLMLLVWTSPRTAPVIVTFLMLFPISYAQLTAAYRSVDPKLIEMAEVYRVPARERILRIYIPQMLPSLFSQAGPNLSLSVKVAVSAEVLAFTFQSVGGILQQASVYNDMPQLFAVTILMLITGGILEFALGNLTRITDRWTRGRQGKEARQ</sequence>
<comment type="caution">
    <text evidence="9">The sequence shown here is derived from an EMBL/GenBank/DDBJ whole genome shotgun (WGS) entry which is preliminary data.</text>
</comment>
<comment type="subcellular location">
    <subcellularLocation>
        <location evidence="1 7">Cell membrane</location>
        <topology evidence="1 7">Multi-pass membrane protein</topology>
    </subcellularLocation>
</comment>
<feature type="domain" description="ABC transmembrane type-1" evidence="8">
    <location>
        <begin position="63"/>
        <end position="243"/>
    </location>
</feature>
<name>A0A9D2D5K2_9FIRM</name>
<dbReference type="AlphaFoldDB" id="A0A9D2D5K2"/>
<comment type="similarity">
    <text evidence="7">Belongs to the binding-protein-dependent transport system permease family.</text>
</comment>
<protein>
    <submittedName>
        <fullName evidence="9">ABC transporter permease subunit</fullName>
    </submittedName>
</protein>
<dbReference type="PANTHER" id="PTHR30151">
    <property type="entry name" value="ALKANE SULFONATE ABC TRANSPORTER-RELATED, MEMBRANE SUBUNIT"/>
    <property type="match status" value="1"/>
</dbReference>
<keyword evidence="3" id="KW-1003">Cell membrane</keyword>
<keyword evidence="2 7" id="KW-0813">Transport</keyword>
<dbReference type="Gene3D" id="1.10.3720.10">
    <property type="entry name" value="MetI-like"/>
    <property type="match status" value="1"/>
</dbReference>
<keyword evidence="5 7" id="KW-1133">Transmembrane helix</keyword>
<dbReference type="GO" id="GO:0055085">
    <property type="term" value="P:transmembrane transport"/>
    <property type="evidence" value="ECO:0007669"/>
    <property type="project" value="InterPro"/>
</dbReference>
<proteinExistence type="inferred from homology"/>
<evidence type="ECO:0000256" key="3">
    <source>
        <dbReference type="ARBA" id="ARBA00022475"/>
    </source>
</evidence>
<reference evidence="9" key="1">
    <citation type="journal article" date="2021" name="PeerJ">
        <title>Extensive microbial diversity within the chicken gut microbiome revealed by metagenomics and culture.</title>
        <authorList>
            <person name="Gilroy R."/>
            <person name="Ravi A."/>
            <person name="Getino M."/>
            <person name="Pursley I."/>
            <person name="Horton D.L."/>
            <person name="Alikhan N.F."/>
            <person name="Baker D."/>
            <person name="Gharbi K."/>
            <person name="Hall N."/>
            <person name="Watson M."/>
            <person name="Adriaenssens E.M."/>
            <person name="Foster-Nyarko E."/>
            <person name="Jarju S."/>
            <person name="Secka A."/>
            <person name="Antonio M."/>
            <person name="Oren A."/>
            <person name="Chaudhuri R.R."/>
            <person name="La Ragione R."/>
            <person name="Hildebrand F."/>
            <person name="Pallen M.J."/>
        </authorList>
    </citation>
    <scope>NUCLEOTIDE SEQUENCE</scope>
    <source>
        <strain evidence="9">CHK192-19661</strain>
    </source>
</reference>